<dbReference type="EC" id="1.8.4.12" evidence="6"/>
<comment type="similarity">
    <text evidence="1 6">Belongs to the MsrB Met sulfoxide reductase family.</text>
</comment>
<dbReference type="Gene3D" id="2.170.150.20">
    <property type="entry name" value="Peptide methionine sulfoxide reductase"/>
    <property type="match status" value="1"/>
</dbReference>
<name>A0A183CS14_GLOPA</name>
<dbReference type="NCBIfam" id="TIGR00357">
    <property type="entry name" value="peptide-methionine (R)-S-oxide reductase MsrB"/>
    <property type="match status" value="1"/>
</dbReference>
<evidence type="ECO:0000256" key="4">
    <source>
        <dbReference type="ARBA" id="ARBA00023002"/>
    </source>
</evidence>
<dbReference type="PANTHER" id="PTHR10173:SF52">
    <property type="entry name" value="METHIONINE-R-SULFOXIDE REDUCTASE B1"/>
    <property type="match status" value="1"/>
</dbReference>
<evidence type="ECO:0000259" key="7">
    <source>
        <dbReference type="PROSITE" id="PS51790"/>
    </source>
</evidence>
<evidence type="ECO:0000313" key="8">
    <source>
        <dbReference type="Proteomes" id="UP000050741"/>
    </source>
</evidence>
<comment type="catalytic activity">
    <reaction evidence="5 6">
        <text>L-methionyl-[protein] + [thioredoxin]-disulfide + H2O = L-methionyl-(R)-S-oxide-[protein] + [thioredoxin]-dithiol</text>
        <dbReference type="Rhea" id="RHEA:24164"/>
        <dbReference type="Rhea" id="RHEA-COMP:10698"/>
        <dbReference type="Rhea" id="RHEA-COMP:10700"/>
        <dbReference type="Rhea" id="RHEA-COMP:12313"/>
        <dbReference type="Rhea" id="RHEA-COMP:12314"/>
        <dbReference type="ChEBI" id="CHEBI:15377"/>
        <dbReference type="ChEBI" id="CHEBI:16044"/>
        <dbReference type="ChEBI" id="CHEBI:29950"/>
        <dbReference type="ChEBI" id="CHEBI:45764"/>
        <dbReference type="ChEBI" id="CHEBI:50058"/>
        <dbReference type="EC" id="1.8.4.12"/>
    </reaction>
</comment>
<dbReference type="PROSITE" id="PS51790">
    <property type="entry name" value="MSRB"/>
    <property type="match status" value="1"/>
</dbReference>
<accession>A0A183CS14</accession>
<evidence type="ECO:0000256" key="5">
    <source>
        <dbReference type="ARBA" id="ARBA00048488"/>
    </source>
</evidence>
<comment type="function">
    <text evidence="6">Methionine-sulfoxide reductase that specifically reduces methionine (R)-sulfoxide back to methionine. While in many cases methionine oxidation is the result of random oxidation following oxidative stress, methionine oxidation is also a post-translational modification that takes place on specific residues.</text>
</comment>
<dbReference type="PANTHER" id="PTHR10173">
    <property type="entry name" value="METHIONINE SULFOXIDE REDUCTASE"/>
    <property type="match status" value="1"/>
</dbReference>
<protein>
    <recommendedName>
        <fullName evidence="6">Peptide-methionine (R)-S-oxide reductase</fullName>
        <ecNumber evidence="6">1.8.4.12</ecNumber>
    </recommendedName>
</protein>
<dbReference type="FunFam" id="2.170.150.20:FF:000001">
    <property type="entry name" value="Peptide methionine sulfoxide reductase MsrB"/>
    <property type="match status" value="1"/>
</dbReference>
<feature type="domain" description="MsrB" evidence="7">
    <location>
        <begin position="19"/>
        <end position="144"/>
    </location>
</feature>
<dbReference type="SUPFAM" id="SSF51316">
    <property type="entry name" value="Mss4-like"/>
    <property type="match status" value="1"/>
</dbReference>
<evidence type="ECO:0000256" key="6">
    <source>
        <dbReference type="RuleBase" id="RU365044"/>
    </source>
</evidence>
<keyword evidence="4 6" id="KW-0560">Oxidoreductase</keyword>
<dbReference type="WBParaSite" id="GPLIN_001567200">
    <property type="protein sequence ID" value="GPLIN_001567200"/>
    <property type="gene ID" value="GPLIN_001567200"/>
</dbReference>
<dbReference type="InterPro" id="IPR011057">
    <property type="entry name" value="Mss4-like_sf"/>
</dbReference>
<dbReference type="GO" id="GO:0033743">
    <property type="term" value="F:peptide-methionine (R)-S-oxide reductase activity"/>
    <property type="evidence" value="ECO:0007669"/>
    <property type="project" value="UniProtKB-EC"/>
</dbReference>
<dbReference type="GO" id="GO:0046872">
    <property type="term" value="F:metal ion binding"/>
    <property type="evidence" value="ECO:0007669"/>
    <property type="project" value="UniProtKB-KW"/>
</dbReference>
<keyword evidence="8" id="KW-1185">Reference proteome</keyword>
<comment type="cofactor">
    <cofactor evidence="6">
        <name>Zn(2+)</name>
        <dbReference type="ChEBI" id="CHEBI:29105"/>
    </cofactor>
    <text evidence="6">Binds 1 zinc ion per subunit.</text>
</comment>
<dbReference type="GO" id="GO:0030091">
    <property type="term" value="P:protein repair"/>
    <property type="evidence" value="ECO:0007669"/>
    <property type="project" value="InterPro"/>
</dbReference>
<reference evidence="8" key="1">
    <citation type="submission" date="2014-05" db="EMBL/GenBank/DDBJ databases">
        <title>The genome and life-stage specific transcriptomes of Globodera pallida elucidate key aspects of plant parasitism by a cyst nematode.</title>
        <authorList>
            <person name="Cotton J.A."/>
            <person name="Lilley C.J."/>
            <person name="Jones L.M."/>
            <person name="Kikuchi T."/>
            <person name="Reid A.J."/>
            <person name="Thorpe P."/>
            <person name="Tsai I.J."/>
            <person name="Beasley H."/>
            <person name="Blok V."/>
            <person name="Cock P.J.A."/>
            <person name="Van den Akker S.E."/>
            <person name="Holroyd N."/>
            <person name="Hunt M."/>
            <person name="Mantelin S."/>
            <person name="Naghra H."/>
            <person name="Pain A."/>
            <person name="Palomares-Rius J.E."/>
            <person name="Zarowiecki M."/>
            <person name="Berriman M."/>
            <person name="Jones J.T."/>
            <person name="Urwin P.E."/>
        </authorList>
    </citation>
    <scope>NUCLEOTIDE SEQUENCE [LARGE SCALE GENOMIC DNA]</scope>
    <source>
        <strain evidence="8">Lindley</strain>
    </source>
</reference>
<dbReference type="AlphaFoldDB" id="A0A183CS14"/>
<dbReference type="InterPro" id="IPR028427">
    <property type="entry name" value="Met_Sox_Rdtase_MsrB"/>
</dbReference>
<dbReference type="Pfam" id="PF01641">
    <property type="entry name" value="SelR"/>
    <property type="match status" value="1"/>
</dbReference>
<evidence type="ECO:0000256" key="3">
    <source>
        <dbReference type="ARBA" id="ARBA00022833"/>
    </source>
</evidence>
<evidence type="ECO:0000313" key="9">
    <source>
        <dbReference type="WBParaSite" id="GPLIN_001567200"/>
    </source>
</evidence>
<dbReference type="GO" id="GO:0006979">
    <property type="term" value="P:response to oxidative stress"/>
    <property type="evidence" value="ECO:0007669"/>
    <property type="project" value="InterPro"/>
</dbReference>
<keyword evidence="2 6" id="KW-0479">Metal-binding</keyword>
<dbReference type="Proteomes" id="UP000050741">
    <property type="component" value="Unassembled WGS sequence"/>
</dbReference>
<evidence type="ECO:0000256" key="1">
    <source>
        <dbReference type="ARBA" id="ARBA00007174"/>
    </source>
</evidence>
<sequence length="148" mass="16231">PAIERLAEGNKTDPKAVTEDEWRKVLSPEAFEVTRRAGTEAQFTGKFDKHFVAGGKYTCVCCGADLFLSEHKFNSGCGWPAFSKSVGADQNIVRLRDNSFGRQRTEIRCAKCDAHLGHVFDDGPPADGGERYCVNSVSIDFVPEGKSN</sequence>
<organism evidence="8 9">
    <name type="scientific">Globodera pallida</name>
    <name type="common">Potato cyst nematode worm</name>
    <name type="synonym">Heterodera pallida</name>
    <dbReference type="NCBI Taxonomy" id="36090"/>
    <lineage>
        <taxon>Eukaryota</taxon>
        <taxon>Metazoa</taxon>
        <taxon>Ecdysozoa</taxon>
        <taxon>Nematoda</taxon>
        <taxon>Chromadorea</taxon>
        <taxon>Rhabditida</taxon>
        <taxon>Tylenchina</taxon>
        <taxon>Tylenchomorpha</taxon>
        <taxon>Tylenchoidea</taxon>
        <taxon>Heteroderidae</taxon>
        <taxon>Heteroderinae</taxon>
        <taxon>Globodera</taxon>
    </lineage>
</organism>
<evidence type="ECO:0000256" key="2">
    <source>
        <dbReference type="ARBA" id="ARBA00022723"/>
    </source>
</evidence>
<reference evidence="9" key="2">
    <citation type="submission" date="2016-06" db="UniProtKB">
        <authorList>
            <consortium name="WormBaseParasite"/>
        </authorList>
    </citation>
    <scope>IDENTIFICATION</scope>
</reference>
<keyword evidence="3 6" id="KW-0862">Zinc</keyword>
<dbReference type="InterPro" id="IPR002579">
    <property type="entry name" value="Met_Sox_Rdtase_MsrB_dom"/>
</dbReference>
<proteinExistence type="inferred from homology"/>
<dbReference type="GO" id="GO:0005737">
    <property type="term" value="C:cytoplasm"/>
    <property type="evidence" value="ECO:0007669"/>
    <property type="project" value="TreeGrafter"/>
</dbReference>